<dbReference type="SMART" id="SM00248">
    <property type="entry name" value="ANK"/>
    <property type="match status" value="9"/>
</dbReference>
<feature type="domain" description="Nephrocystin 3-like N-terminal" evidence="4">
    <location>
        <begin position="383"/>
        <end position="555"/>
    </location>
</feature>
<dbReference type="InterPro" id="IPR056884">
    <property type="entry name" value="NPHP3-like_N"/>
</dbReference>
<feature type="compositionally biased region" description="Polar residues" evidence="3">
    <location>
        <begin position="58"/>
        <end position="70"/>
    </location>
</feature>
<dbReference type="PROSITE" id="PS50297">
    <property type="entry name" value="ANK_REP_REGION"/>
    <property type="match status" value="1"/>
</dbReference>
<keyword evidence="1" id="KW-0677">Repeat</keyword>
<dbReference type="InterPro" id="IPR027417">
    <property type="entry name" value="P-loop_NTPase"/>
</dbReference>
<dbReference type="PANTHER" id="PTHR10039">
    <property type="entry name" value="AMELOGENIN"/>
    <property type="match status" value="1"/>
</dbReference>
<dbReference type="SUPFAM" id="SSF52540">
    <property type="entry name" value="P-loop containing nucleoside triphosphate hydrolases"/>
    <property type="match status" value="1"/>
</dbReference>
<dbReference type="SUPFAM" id="SSF53474">
    <property type="entry name" value="alpha/beta-Hydrolases"/>
    <property type="match status" value="1"/>
</dbReference>
<sequence>MKRSRTALLPEPSIVESAGLTVVHKPEDIKLDIVLVHGFNGHPERTFTYKGDDADPPSSATNETSGTPAKSQRLAFFHSSKDRSSRREIYWPRDLLPLTVPSARVMTFGYDTRVHHAFAGPRSQNTVPDHSLELLNCLSDVRVSEKEVARPLLFIAHSLGGIVVKEALRQSKAFANHRVNAHLTTIFEATIGIFFFGTPHGGADPRGLLARVAEKAVRAAGFTVHQEVFETLLPNSRHLSQLRDEFLAMVAERSWSIMSFRETIGMRALGGRKVVEQESACLGNPALETVRDIESDHREMCRFHGVEDPQYKKVASALSRVTEDLCDPRPPREEPPLSPGTAAENMQDDRVLSDEQRREMLDLLYFDQIDARLMSLKTAQAKTCRWLLRKSQYKDWLNAEKLPVHNGFFWIKGKPGTGKSISMKFLFSEAKRTMKDSVVLSFFFNARGGDLEKSTLGLYRSLLLQILQKLPELSSALDHCGSLGAEAIRRGGWPREILKETFNLAIDRLCNRRLYCFIDALDESPEDDVRDMLSFFEEIGAREKSSEVRICFSSRHYPEISIKTGLQLVLENEQDHSKDISHYINTQLKIGASQQAEEIKAEVLRKSSGIFLWVALVVPILNKEHDRGRIRALRRRLSEIPSGLHDLFLDILTRDCDNLAELLLCIQCILFASRPLSPLELFAALLTPGGEESFEEFEHHAVGLEVVRKYILDASKGLAEITRSKKPTVQFIHESVRDFLLKEGGIKQLPITITGNENIEGYGQNLVKEICLRHIRACIALSGQQNISEFLNYQLRHLDFKSTCEKMPFLEYAVQNVIHHANRAERWGVKQRQFLNEFPLDTWKLLRNTLERYNSNNYDSRVKFLYILSDYGAEFLVWGHPDRESHLDEVMRSGRYGHPLLAAIYAGHNTTARALVGIDPSADPVSQGCPEGVRKMVKKRYHPRIPVVNHLAEYGDIDILNWVLHEKTLFVVKELYSLPPVAYDPLWDAATEEVVDVLCRFASELGLWPETGTGEEQEDIVLDQQPGDLVFVRQALSRYPECVKSFCDGDSMLHYAAQKGFDRLARLAMSELDPPSGELNTAAVKAAVGKPGASQIGRIAILKMLRDAGVNFNIDPVHSFPLLYVAVQQPSNEDVIRYILEVVDPNQPTASGDTALSLAVLSSRKGYVDILLAAGADPNARVTQWYPPRRNTILIHAVTTGDLGIFKSLLLDPRTLPDAEDSEGRTALSWCTEVANETALQMMTMLLDNPLVDPNKRERSGRTALGRTIASAQLSLAQAMLQREDTDPNLAVSVEGQTPLGLVVSLCRERNSPQIHEIARLLLDTGKVDPRAEEKESGFSPLERARTFELMELVEIMENEMGVTPLATGKFAKPSYPT</sequence>
<dbReference type="EMBL" id="MU863954">
    <property type="protein sequence ID" value="KAK4197919.1"/>
    <property type="molecule type" value="Genomic_DNA"/>
</dbReference>
<evidence type="ECO:0000313" key="6">
    <source>
        <dbReference type="Proteomes" id="UP001303160"/>
    </source>
</evidence>
<name>A0AAN7ASX4_9PEZI</name>
<gene>
    <name evidence="5" type="ORF">QBC40DRAFT_284648</name>
</gene>
<accession>A0AAN7ASX4</accession>
<dbReference type="Gene3D" id="1.25.40.20">
    <property type="entry name" value="Ankyrin repeat-containing domain"/>
    <property type="match status" value="1"/>
</dbReference>
<evidence type="ECO:0000256" key="2">
    <source>
        <dbReference type="PROSITE-ProRule" id="PRU00023"/>
    </source>
</evidence>
<feature type="compositionally biased region" description="Basic and acidic residues" evidence="3">
    <location>
        <begin position="323"/>
        <end position="335"/>
    </location>
</feature>
<keyword evidence="6" id="KW-1185">Reference proteome</keyword>
<protein>
    <recommendedName>
        <fullName evidence="4">Nephrocystin 3-like N-terminal domain-containing protein</fullName>
    </recommendedName>
</protein>
<reference evidence="5" key="2">
    <citation type="submission" date="2023-05" db="EMBL/GenBank/DDBJ databases">
        <authorList>
            <consortium name="Lawrence Berkeley National Laboratory"/>
            <person name="Steindorff A."/>
            <person name="Hensen N."/>
            <person name="Bonometti L."/>
            <person name="Westerberg I."/>
            <person name="Brannstrom I.O."/>
            <person name="Guillou S."/>
            <person name="Cros-Aarteil S."/>
            <person name="Calhoun S."/>
            <person name="Haridas S."/>
            <person name="Kuo A."/>
            <person name="Mondo S."/>
            <person name="Pangilinan J."/>
            <person name="Riley R."/>
            <person name="Labutti K."/>
            <person name="Andreopoulos B."/>
            <person name="Lipzen A."/>
            <person name="Chen C."/>
            <person name="Yanf M."/>
            <person name="Daum C."/>
            <person name="Ng V."/>
            <person name="Clum A."/>
            <person name="Ohm R."/>
            <person name="Martin F."/>
            <person name="Silar P."/>
            <person name="Natvig D."/>
            <person name="Lalanne C."/>
            <person name="Gautier V."/>
            <person name="Ament-Velasquez S.L."/>
            <person name="Kruys A."/>
            <person name="Hutchinson M.I."/>
            <person name="Powell A.J."/>
            <person name="Barry K."/>
            <person name="Miller A.N."/>
            <person name="Grigoriev I.V."/>
            <person name="Debuchy R."/>
            <person name="Gladieux P."/>
            <person name="Thoren M.H."/>
            <person name="Johannesson H."/>
        </authorList>
    </citation>
    <scope>NUCLEOTIDE SEQUENCE</scope>
    <source>
        <strain evidence="5">CBS 315.58</strain>
    </source>
</reference>
<dbReference type="Gene3D" id="3.40.50.1820">
    <property type="entry name" value="alpha/beta hydrolase"/>
    <property type="match status" value="1"/>
</dbReference>
<comment type="caution">
    <text evidence="5">The sequence shown here is derived from an EMBL/GenBank/DDBJ whole genome shotgun (WGS) entry which is preliminary data.</text>
</comment>
<dbReference type="PROSITE" id="PS50088">
    <property type="entry name" value="ANK_REPEAT"/>
    <property type="match status" value="1"/>
</dbReference>
<dbReference type="PANTHER" id="PTHR10039:SF5">
    <property type="entry name" value="NACHT DOMAIN-CONTAINING PROTEIN"/>
    <property type="match status" value="1"/>
</dbReference>
<feature type="region of interest" description="Disordered" evidence="3">
    <location>
        <begin position="323"/>
        <end position="351"/>
    </location>
</feature>
<dbReference type="Proteomes" id="UP001303160">
    <property type="component" value="Unassembled WGS sequence"/>
</dbReference>
<evidence type="ECO:0000256" key="3">
    <source>
        <dbReference type="SAM" id="MobiDB-lite"/>
    </source>
</evidence>
<dbReference type="Gene3D" id="3.40.50.300">
    <property type="entry name" value="P-loop containing nucleotide triphosphate hydrolases"/>
    <property type="match status" value="1"/>
</dbReference>
<feature type="repeat" description="ANK" evidence="2">
    <location>
        <begin position="1151"/>
        <end position="1183"/>
    </location>
</feature>
<reference evidence="5" key="1">
    <citation type="journal article" date="2023" name="Mol. Phylogenet. Evol.">
        <title>Genome-scale phylogeny and comparative genomics of the fungal order Sordariales.</title>
        <authorList>
            <person name="Hensen N."/>
            <person name="Bonometti L."/>
            <person name="Westerberg I."/>
            <person name="Brannstrom I.O."/>
            <person name="Guillou S."/>
            <person name="Cros-Aarteil S."/>
            <person name="Calhoun S."/>
            <person name="Haridas S."/>
            <person name="Kuo A."/>
            <person name="Mondo S."/>
            <person name="Pangilinan J."/>
            <person name="Riley R."/>
            <person name="LaButti K."/>
            <person name="Andreopoulos B."/>
            <person name="Lipzen A."/>
            <person name="Chen C."/>
            <person name="Yan M."/>
            <person name="Daum C."/>
            <person name="Ng V."/>
            <person name="Clum A."/>
            <person name="Steindorff A."/>
            <person name="Ohm R.A."/>
            <person name="Martin F."/>
            <person name="Silar P."/>
            <person name="Natvig D.O."/>
            <person name="Lalanne C."/>
            <person name="Gautier V."/>
            <person name="Ament-Velasquez S.L."/>
            <person name="Kruys A."/>
            <person name="Hutchinson M.I."/>
            <person name="Powell A.J."/>
            <person name="Barry K."/>
            <person name="Miller A.N."/>
            <person name="Grigoriev I.V."/>
            <person name="Debuchy R."/>
            <person name="Gladieux P."/>
            <person name="Hiltunen Thoren M."/>
            <person name="Johannesson H."/>
        </authorList>
    </citation>
    <scope>NUCLEOTIDE SEQUENCE</scope>
    <source>
        <strain evidence="5">CBS 315.58</strain>
    </source>
</reference>
<evidence type="ECO:0000313" key="5">
    <source>
        <dbReference type="EMBL" id="KAK4197919.1"/>
    </source>
</evidence>
<dbReference type="Pfam" id="PF24883">
    <property type="entry name" value="NPHP3_N"/>
    <property type="match status" value="1"/>
</dbReference>
<organism evidence="5 6">
    <name type="scientific">Triangularia verruculosa</name>
    <dbReference type="NCBI Taxonomy" id="2587418"/>
    <lineage>
        <taxon>Eukaryota</taxon>
        <taxon>Fungi</taxon>
        <taxon>Dikarya</taxon>
        <taxon>Ascomycota</taxon>
        <taxon>Pezizomycotina</taxon>
        <taxon>Sordariomycetes</taxon>
        <taxon>Sordariomycetidae</taxon>
        <taxon>Sordariales</taxon>
        <taxon>Podosporaceae</taxon>
        <taxon>Triangularia</taxon>
    </lineage>
</organism>
<keyword evidence="2" id="KW-0040">ANK repeat</keyword>
<feature type="region of interest" description="Disordered" evidence="3">
    <location>
        <begin position="46"/>
        <end position="75"/>
    </location>
</feature>
<dbReference type="InterPro" id="IPR029058">
    <property type="entry name" value="AB_hydrolase_fold"/>
</dbReference>
<proteinExistence type="predicted"/>
<evidence type="ECO:0000256" key="1">
    <source>
        <dbReference type="ARBA" id="ARBA00022737"/>
    </source>
</evidence>
<evidence type="ECO:0000259" key="4">
    <source>
        <dbReference type="Pfam" id="PF24883"/>
    </source>
</evidence>
<dbReference type="SUPFAM" id="SSF48403">
    <property type="entry name" value="Ankyrin repeat"/>
    <property type="match status" value="1"/>
</dbReference>
<dbReference type="InterPro" id="IPR002110">
    <property type="entry name" value="Ankyrin_rpt"/>
</dbReference>
<dbReference type="InterPro" id="IPR036770">
    <property type="entry name" value="Ankyrin_rpt-contain_sf"/>
</dbReference>
<dbReference type="Pfam" id="PF00023">
    <property type="entry name" value="Ank"/>
    <property type="match status" value="1"/>
</dbReference>